<dbReference type="InterPro" id="IPR016040">
    <property type="entry name" value="NAD(P)-bd_dom"/>
</dbReference>
<proteinExistence type="predicted"/>
<comment type="caution">
    <text evidence="2">The sequence shown here is derived from an EMBL/GenBank/DDBJ whole genome shotgun (WGS) entry which is preliminary data.</text>
</comment>
<dbReference type="InterPro" id="IPR051604">
    <property type="entry name" value="Ergot_Alk_Oxidoreductase"/>
</dbReference>
<dbReference type="Proteomes" id="UP001500630">
    <property type="component" value="Unassembled WGS sequence"/>
</dbReference>
<evidence type="ECO:0000313" key="2">
    <source>
        <dbReference type="EMBL" id="GAA3617848.1"/>
    </source>
</evidence>
<gene>
    <name evidence="2" type="ORF">GCM10022419_124200</name>
</gene>
<name>A0ABP6ZXF0_9ACTN</name>
<dbReference type="RefSeq" id="WP_345577949.1">
    <property type="nucleotide sequence ID" value="NZ_BAABDQ010000056.1"/>
</dbReference>
<dbReference type="Gene3D" id="3.40.50.720">
    <property type="entry name" value="NAD(P)-binding Rossmann-like Domain"/>
    <property type="match status" value="1"/>
</dbReference>
<reference evidence="3" key="1">
    <citation type="journal article" date="2019" name="Int. J. Syst. Evol. Microbiol.">
        <title>The Global Catalogue of Microorganisms (GCM) 10K type strain sequencing project: providing services to taxonomists for standard genome sequencing and annotation.</title>
        <authorList>
            <consortium name="The Broad Institute Genomics Platform"/>
            <consortium name="The Broad Institute Genome Sequencing Center for Infectious Disease"/>
            <person name="Wu L."/>
            <person name="Ma J."/>
        </authorList>
    </citation>
    <scope>NUCLEOTIDE SEQUENCE [LARGE SCALE GENOMIC DNA]</scope>
    <source>
        <strain evidence="3">JCM 17326</strain>
    </source>
</reference>
<dbReference type="Pfam" id="PF13460">
    <property type="entry name" value="NAD_binding_10"/>
    <property type="match status" value="1"/>
</dbReference>
<dbReference type="PANTHER" id="PTHR43162">
    <property type="match status" value="1"/>
</dbReference>
<sequence length="281" mass="29452">MTEQPILVVGGTGKSGGRVASRLRSRTSAVRVAARSGDVRFDWTDRATWDPALDGVKSVYVVPLDGALLTRPFVERAVRLGVDRLVLLSGRGVDVPGYADDSGAAGATHLDGEDAVRGSGLPWTILRPGWFAQNFSEGFFREAVLAGELRLPAGDGAASFVDAADIADVAVAALTEDGHAGRTYELSGPRALTMAGVAAEISAVTGREVRYVPLTPDAFVAELVEQGWPEAGAKEYADSVAPLRLGKDAYLSDGVRQALGRPARDFTAFAREAAAAGAWQA</sequence>
<feature type="domain" description="NAD(P)-binding" evidence="1">
    <location>
        <begin position="10"/>
        <end position="176"/>
    </location>
</feature>
<dbReference type="PANTHER" id="PTHR43162:SF1">
    <property type="entry name" value="PRESTALK A DIFFERENTIATION PROTEIN A"/>
    <property type="match status" value="1"/>
</dbReference>
<protein>
    <submittedName>
        <fullName evidence="2">NAD(P)H-binding protein</fullName>
    </submittedName>
</protein>
<organism evidence="2 3">
    <name type="scientific">Nonomuraea rosea</name>
    <dbReference type="NCBI Taxonomy" id="638574"/>
    <lineage>
        <taxon>Bacteria</taxon>
        <taxon>Bacillati</taxon>
        <taxon>Actinomycetota</taxon>
        <taxon>Actinomycetes</taxon>
        <taxon>Streptosporangiales</taxon>
        <taxon>Streptosporangiaceae</taxon>
        <taxon>Nonomuraea</taxon>
    </lineage>
</organism>
<accession>A0ABP6ZXF0</accession>
<dbReference type="InterPro" id="IPR036291">
    <property type="entry name" value="NAD(P)-bd_dom_sf"/>
</dbReference>
<keyword evidence="3" id="KW-1185">Reference proteome</keyword>
<dbReference type="SUPFAM" id="SSF51735">
    <property type="entry name" value="NAD(P)-binding Rossmann-fold domains"/>
    <property type="match status" value="1"/>
</dbReference>
<dbReference type="EMBL" id="BAABDQ010000056">
    <property type="protein sequence ID" value="GAA3617848.1"/>
    <property type="molecule type" value="Genomic_DNA"/>
</dbReference>
<evidence type="ECO:0000259" key="1">
    <source>
        <dbReference type="Pfam" id="PF13460"/>
    </source>
</evidence>
<dbReference type="Gene3D" id="3.90.25.10">
    <property type="entry name" value="UDP-galactose 4-epimerase, domain 1"/>
    <property type="match status" value="1"/>
</dbReference>
<evidence type="ECO:0000313" key="3">
    <source>
        <dbReference type="Proteomes" id="UP001500630"/>
    </source>
</evidence>